<evidence type="ECO:0000313" key="1">
    <source>
        <dbReference type="EMBL" id="ASQ45186.1"/>
    </source>
</evidence>
<evidence type="ECO:0000313" key="2">
    <source>
        <dbReference type="Proteomes" id="UP000201728"/>
    </source>
</evidence>
<keyword evidence="2" id="KW-1185">Reference proteome</keyword>
<dbReference type="EMBL" id="CP016397">
    <property type="protein sequence ID" value="ASQ45186.1"/>
    <property type="molecule type" value="Genomic_DNA"/>
</dbReference>
<organism evidence="1 2">
    <name type="scientific">Legionella clemsonensis</name>
    <dbReference type="NCBI Taxonomy" id="1867846"/>
    <lineage>
        <taxon>Bacteria</taxon>
        <taxon>Pseudomonadati</taxon>
        <taxon>Pseudomonadota</taxon>
        <taxon>Gammaproteobacteria</taxon>
        <taxon>Legionellales</taxon>
        <taxon>Legionellaceae</taxon>
        <taxon>Legionella</taxon>
    </lineage>
</organism>
<name>A0A222P038_9GAMM</name>
<accession>A0A222P038</accession>
<dbReference type="RefSeq" id="WP_094090269.1">
    <property type="nucleotide sequence ID" value="NZ_CP016397.1"/>
</dbReference>
<dbReference type="KEGG" id="lcd:clem_03140"/>
<sequence length="80" mass="9506">MDEKENETLEEDILEGIKENVRPLLLPIDKLTKKASRYPELSSTIELLMQAEQQIQQALHTKKVDYWRPAIFLLEKFFPY</sequence>
<proteinExistence type="predicted"/>
<dbReference type="AlphaFoldDB" id="A0A222P038"/>
<protein>
    <submittedName>
        <fullName evidence="1">Uncharacterized protein</fullName>
    </submittedName>
</protein>
<dbReference type="Proteomes" id="UP000201728">
    <property type="component" value="Chromosome"/>
</dbReference>
<gene>
    <name evidence="1" type="ORF">clem_03140</name>
</gene>
<reference evidence="2" key="1">
    <citation type="submission" date="2016-07" db="EMBL/GenBank/DDBJ databases">
        <authorList>
            <person name="Florea S."/>
            <person name="Webb J.S."/>
            <person name="Jaromczyk J."/>
            <person name="Schardl C.L."/>
        </authorList>
    </citation>
    <scope>NUCLEOTIDE SEQUENCE [LARGE SCALE GENOMIC DNA]</scope>
    <source>
        <strain evidence="2">CDC-D5610</strain>
    </source>
</reference>